<reference evidence="1 2" key="1">
    <citation type="journal article" date="2024" name="Commun. Biol.">
        <title>Comparative genomic analysis of thermophilic fungi reveals convergent evolutionary adaptations and gene losses.</title>
        <authorList>
            <person name="Steindorff A.S."/>
            <person name="Aguilar-Pontes M.V."/>
            <person name="Robinson A.J."/>
            <person name="Andreopoulos B."/>
            <person name="LaButti K."/>
            <person name="Kuo A."/>
            <person name="Mondo S."/>
            <person name="Riley R."/>
            <person name="Otillar R."/>
            <person name="Haridas S."/>
            <person name="Lipzen A."/>
            <person name="Grimwood J."/>
            <person name="Schmutz J."/>
            <person name="Clum A."/>
            <person name="Reid I.D."/>
            <person name="Moisan M.C."/>
            <person name="Butler G."/>
            <person name="Nguyen T.T.M."/>
            <person name="Dewar K."/>
            <person name="Conant G."/>
            <person name="Drula E."/>
            <person name="Henrissat B."/>
            <person name="Hansel C."/>
            <person name="Singer S."/>
            <person name="Hutchinson M.I."/>
            <person name="de Vries R.P."/>
            <person name="Natvig D.O."/>
            <person name="Powell A.J."/>
            <person name="Tsang A."/>
            <person name="Grigoriev I.V."/>
        </authorList>
    </citation>
    <scope>NUCLEOTIDE SEQUENCE [LARGE SCALE GENOMIC DNA]</scope>
    <source>
        <strain evidence="1 2">CBS 494.80</strain>
    </source>
</reference>
<protein>
    <submittedName>
        <fullName evidence="1">Uncharacterized protein</fullName>
    </submittedName>
</protein>
<dbReference type="Proteomes" id="UP001595075">
    <property type="component" value="Unassembled WGS sequence"/>
</dbReference>
<name>A0ABR4CTY0_9HELO</name>
<sequence>MLPIPSAVLGIERRGLGPNSEGIEPVEMYAIRLYHYNRHRYKLYHNRISYFDKNIHLLWIPEPKIMRAMSAKNGRASATGTNNAKEVGWSLMFPFKGCVHDS</sequence>
<evidence type="ECO:0000313" key="1">
    <source>
        <dbReference type="EMBL" id="KAL2073243.1"/>
    </source>
</evidence>
<organism evidence="1 2">
    <name type="scientific">Oculimacula yallundae</name>
    <dbReference type="NCBI Taxonomy" id="86028"/>
    <lineage>
        <taxon>Eukaryota</taxon>
        <taxon>Fungi</taxon>
        <taxon>Dikarya</taxon>
        <taxon>Ascomycota</taxon>
        <taxon>Pezizomycotina</taxon>
        <taxon>Leotiomycetes</taxon>
        <taxon>Helotiales</taxon>
        <taxon>Ploettnerulaceae</taxon>
        <taxon>Oculimacula</taxon>
    </lineage>
</organism>
<proteinExistence type="predicted"/>
<dbReference type="EMBL" id="JAZHXI010000003">
    <property type="protein sequence ID" value="KAL2073243.1"/>
    <property type="molecule type" value="Genomic_DNA"/>
</dbReference>
<comment type="caution">
    <text evidence="1">The sequence shown here is derived from an EMBL/GenBank/DDBJ whole genome shotgun (WGS) entry which is preliminary data.</text>
</comment>
<evidence type="ECO:0000313" key="2">
    <source>
        <dbReference type="Proteomes" id="UP001595075"/>
    </source>
</evidence>
<accession>A0ABR4CTY0</accession>
<gene>
    <name evidence="1" type="ORF">VTL71DRAFT_10567</name>
</gene>
<keyword evidence="2" id="KW-1185">Reference proteome</keyword>